<dbReference type="Proteomes" id="UP001642360">
    <property type="component" value="Unassembled WGS sequence"/>
</dbReference>
<name>A0ABC8QUK5_9AQUA</name>
<feature type="compositionally biased region" description="Polar residues" evidence="1">
    <location>
        <begin position="87"/>
        <end position="96"/>
    </location>
</feature>
<evidence type="ECO:0000313" key="3">
    <source>
        <dbReference type="Proteomes" id="UP001642360"/>
    </source>
</evidence>
<sequence length="105" mass="11603">MKENIIIITTTITNTVTVRNTPSQKNAKSITTKMAIQKSPTTSITTTIAPTTSSFHQLNYQYNSHIPPSLTLPPPIMNPKNHHHLISSIQSQTETPPISHHDHAS</sequence>
<keyword evidence="3" id="KW-1185">Reference proteome</keyword>
<accession>A0ABC8QUK5</accession>
<comment type="caution">
    <text evidence="2">The sequence shown here is derived from an EMBL/GenBank/DDBJ whole genome shotgun (WGS) entry which is preliminary data.</text>
</comment>
<dbReference type="EMBL" id="CAUOFW020000737">
    <property type="protein sequence ID" value="CAK9136165.1"/>
    <property type="molecule type" value="Genomic_DNA"/>
</dbReference>
<reference evidence="2 3" key="1">
    <citation type="submission" date="2024-02" db="EMBL/GenBank/DDBJ databases">
        <authorList>
            <person name="Vignale AGUSTIN F."/>
            <person name="Sosa J E."/>
            <person name="Modenutti C."/>
        </authorList>
    </citation>
    <scope>NUCLEOTIDE SEQUENCE [LARGE SCALE GENOMIC DNA]</scope>
</reference>
<organism evidence="2 3">
    <name type="scientific">Ilex paraguariensis</name>
    <name type="common">yerba mate</name>
    <dbReference type="NCBI Taxonomy" id="185542"/>
    <lineage>
        <taxon>Eukaryota</taxon>
        <taxon>Viridiplantae</taxon>
        <taxon>Streptophyta</taxon>
        <taxon>Embryophyta</taxon>
        <taxon>Tracheophyta</taxon>
        <taxon>Spermatophyta</taxon>
        <taxon>Magnoliopsida</taxon>
        <taxon>eudicotyledons</taxon>
        <taxon>Gunneridae</taxon>
        <taxon>Pentapetalae</taxon>
        <taxon>asterids</taxon>
        <taxon>campanulids</taxon>
        <taxon>Aquifoliales</taxon>
        <taxon>Aquifoliaceae</taxon>
        <taxon>Ilex</taxon>
    </lineage>
</organism>
<dbReference type="AlphaFoldDB" id="A0ABC8QUK5"/>
<protein>
    <submittedName>
        <fullName evidence="2">Uncharacterized protein</fullName>
    </submittedName>
</protein>
<feature type="region of interest" description="Disordered" evidence="1">
    <location>
        <begin position="71"/>
        <end position="105"/>
    </location>
</feature>
<evidence type="ECO:0000256" key="1">
    <source>
        <dbReference type="SAM" id="MobiDB-lite"/>
    </source>
</evidence>
<proteinExistence type="predicted"/>
<gene>
    <name evidence="2" type="ORF">ILEXP_LOCUS3139</name>
</gene>
<evidence type="ECO:0000313" key="2">
    <source>
        <dbReference type="EMBL" id="CAK9136165.1"/>
    </source>
</evidence>